<accession>A0A1Y3EJZ4</accession>
<evidence type="ECO:0000256" key="1">
    <source>
        <dbReference type="SAM" id="Phobius"/>
    </source>
</evidence>
<keyword evidence="1" id="KW-1133">Transmembrane helix</keyword>
<gene>
    <name evidence="2" type="ORF">D917_02515</name>
</gene>
<keyword evidence="1" id="KW-0472">Membrane</keyword>
<evidence type="ECO:0000313" key="2">
    <source>
        <dbReference type="EMBL" id="OUC43448.1"/>
    </source>
</evidence>
<dbReference type="Proteomes" id="UP000243006">
    <property type="component" value="Unassembled WGS sequence"/>
</dbReference>
<proteinExistence type="predicted"/>
<dbReference type="EMBL" id="LVZM01014809">
    <property type="protein sequence ID" value="OUC43448.1"/>
    <property type="molecule type" value="Genomic_DNA"/>
</dbReference>
<comment type="caution">
    <text evidence="2">The sequence shown here is derived from an EMBL/GenBank/DDBJ whole genome shotgun (WGS) entry which is preliminary data.</text>
</comment>
<feature type="transmembrane region" description="Helical" evidence="1">
    <location>
        <begin position="66"/>
        <end position="88"/>
    </location>
</feature>
<reference evidence="2 3" key="1">
    <citation type="submission" date="2015-04" db="EMBL/GenBank/DDBJ databases">
        <title>Draft genome of the roundworm Trichinella nativa.</title>
        <authorList>
            <person name="Mitreva M."/>
        </authorList>
    </citation>
    <scope>NUCLEOTIDE SEQUENCE [LARGE SCALE GENOMIC DNA]</scope>
    <source>
        <strain evidence="2 3">ISS45</strain>
    </source>
</reference>
<organism evidence="2 3">
    <name type="scientific">Trichinella nativa</name>
    <dbReference type="NCBI Taxonomy" id="6335"/>
    <lineage>
        <taxon>Eukaryota</taxon>
        <taxon>Metazoa</taxon>
        <taxon>Ecdysozoa</taxon>
        <taxon>Nematoda</taxon>
        <taxon>Enoplea</taxon>
        <taxon>Dorylaimia</taxon>
        <taxon>Trichinellida</taxon>
        <taxon>Trichinellidae</taxon>
        <taxon>Trichinella</taxon>
    </lineage>
</organism>
<sequence length="102" mass="11437">MRCCFSVSQATLFREQVVLIYLNYFPSLFICLLRYPFLSQQCSTVTARYSTPIALLTLSDDDGNDLVRVTMPTSMHGMLVALFAAVFAKLNRSGQSLRCSLV</sequence>
<evidence type="ECO:0000313" key="3">
    <source>
        <dbReference type="Proteomes" id="UP000243006"/>
    </source>
</evidence>
<keyword evidence="1" id="KW-0812">Transmembrane</keyword>
<dbReference type="AlphaFoldDB" id="A0A1Y3EJZ4"/>
<name>A0A1Y3EJZ4_9BILA</name>
<protein>
    <submittedName>
        <fullName evidence="2">Uncharacterized protein</fullName>
    </submittedName>
</protein>
<feature type="transmembrane region" description="Helical" evidence="1">
    <location>
        <begin position="18"/>
        <end position="37"/>
    </location>
</feature>